<dbReference type="GO" id="GO:0000166">
    <property type="term" value="F:nucleotide binding"/>
    <property type="evidence" value="ECO:0007669"/>
    <property type="project" value="InterPro"/>
</dbReference>
<dbReference type="PANTHER" id="PTHR31511">
    <property type="entry name" value="PROTEIN CBG23764"/>
    <property type="match status" value="1"/>
</dbReference>
<dbReference type="OrthoDB" id="6602337at2759"/>
<dbReference type="RefSeq" id="XP_052131277.1">
    <property type="nucleotide sequence ID" value="XM_052275317.1"/>
</dbReference>
<name>A0A9C6XUG4_FRAOC</name>
<evidence type="ECO:0000313" key="1">
    <source>
        <dbReference type="Proteomes" id="UP000504606"/>
    </source>
</evidence>
<dbReference type="InterPro" id="IPR043502">
    <property type="entry name" value="DNA/RNA_pol_sf"/>
</dbReference>
<dbReference type="GO" id="GO:0071897">
    <property type="term" value="P:DNA biosynthetic process"/>
    <property type="evidence" value="ECO:0007669"/>
    <property type="project" value="UniProtKB-ARBA"/>
</dbReference>
<dbReference type="SUPFAM" id="SSF56672">
    <property type="entry name" value="DNA/RNA polymerases"/>
    <property type="match status" value="1"/>
</dbReference>
<organism evidence="1 2">
    <name type="scientific">Frankliniella occidentalis</name>
    <name type="common">Western flower thrips</name>
    <name type="synonym">Euthrips occidentalis</name>
    <dbReference type="NCBI Taxonomy" id="133901"/>
    <lineage>
        <taxon>Eukaryota</taxon>
        <taxon>Metazoa</taxon>
        <taxon>Ecdysozoa</taxon>
        <taxon>Arthropoda</taxon>
        <taxon>Hexapoda</taxon>
        <taxon>Insecta</taxon>
        <taxon>Pterygota</taxon>
        <taxon>Neoptera</taxon>
        <taxon>Paraneoptera</taxon>
        <taxon>Thysanoptera</taxon>
        <taxon>Terebrantia</taxon>
        <taxon>Thripoidea</taxon>
        <taxon>Thripidae</taxon>
        <taxon>Frankliniella</taxon>
    </lineage>
</organism>
<dbReference type="GeneID" id="127751576"/>
<evidence type="ECO:0000313" key="2">
    <source>
        <dbReference type="RefSeq" id="XP_052131277.1"/>
    </source>
</evidence>
<protein>
    <submittedName>
        <fullName evidence="2">Uncharacterized protein LOC127751576</fullName>
    </submittedName>
</protein>
<dbReference type="Gene3D" id="3.90.1600.10">
    <property type="entry name" value="Palm domain of DNA polymerase"/>
    <property type="match status" value="1"/>
</dbReference>
<accession>A0A9C6XUG4</accession>
<dbReference type="AlphaFoldDB" id="A0A9C6XUG4"/>
<dbReference type="InterPro" id="IPR017964">
    <property type="entry name" value="DNA-dir_DNA_pol_B_CS"/>
</dbReference>
<dbReference type="Proteomes" id="UP000504606">
    <property type="component" value="Unplaced"/>
</dbReference>
<proteinExistence type="predicted"/>
<dbReference type="PANTHER" id="PTHR31511:SF12">
    <property type="entry name" value="RHO TERMINATION FACTOR N-TERMINAL DOMAIN-CONTAINING PROTEIN"/>
    <property type="match status" value="1"/>
</dbReference>
<keyword evidence="1" id="KW-1185">Reference proteome</keyword>
<reference evidence="2" key="1">
    <citation type="submission" date="2025-08" db="UniProtKB">
        <authorList>
            <consortium name="RefSeq"/>
        </authorList>
    </citation>
    <scope>IDENTIFICATION</scope>
    <source>
        <tissue evidence="2">Whole organism</tissue>
    </source>
</reference>
<gene>
    <name evidence="2" type="primary">LOC127751576</name>
</gene>
<dbReference type="GO" id="GO:0003676">
    <property type="term" value="F:nucleic acid binding"/>
    <property type="evidence" value="ECO:0007669"/>
    <property type="project" value="InterPro"/>
</dbReference>
<sequence length="217" mass="25503">MYDFYYNVLKARYGENITMCAGDTDSLIVKIYTEDVYADMSEMREFFDTSDYPKNHPLYSLENKKVMGKFKDELNSEPIQAFVGLRAKMYSFKTVSQQEKSVGKGIPREALKSQLTFEDYKKCITQFKEKNVTFKKIGTDRRHNLFTSYCIKKGLSCYDDKRFLVDNFVTLAHGHYKIKCLNEEEKDDDMDSSIDEDYDEGERNLRELVLLQEELCL</sequence>
<dbReference type="KEGG" id="foc:127751576"/>
<dbReference type="PROSITE" id="PS00116">
    <property type="entry name" value="DNA_POLYMERASE_B"/>
    <property type="match status" value="1"/>
</dbReference>
<dbReference type="InterPro" id="IPR023211">
    <property type="entry name" value="DNA_pol_palm_dom_sf"/>
</dbReference>